<evidence type="ECO:0000313" key="2">
    <source>
        <dbReference type="Proteomes" id="UP000297245"/>
    </source>
</evidence>
<sequence>MNFTSQVKSISTRQNLPQEGSSIQLIQDRPAFTESFALMIGGRNDLRSLPSASTAMEVSTSTTNASTSTSAPTIRVTVVWQDALEGIEELDKDWGPSAQDSAEARNCEAGASVYQIEEDDLDVDFEAEVSPMLTEQEETVVFGEVYRVLEYSEEML</sequence>
<dbReference type="EMBL" id="ML179741">
    <property type="protein sequence ID" value="THU82311.1"/>
    <property type="molecule type" value="Genomic_DNA"/>
</dbReference>
<dbReference type="AlphaFoldDB" id="A0A4S8L206"/>
<keyword evidence="2" id="KW-1185">Reference proteome</keyword>
<name>A0A4S8L206_DENBC</name>
<gene>
    <name evidence="1" type="ORF">K435DRAFT_808387</name>
</gene>
<dbReference type="Proteomes" id="UP000297245">
    <property type="component" value="Unassembled WGS sequence"/>
</dbReference>
<accession>A0A4S8L206</accession>
<evidence type="ECO:0000313" key="1">
    <source>
        <dbReference type="EMBL" id="THU82311.1"/>
    </source>
</evidence>
<reference evidence="1 2" key="1">
    <citation type="journal article" date="2019" name="Nat. Ecol. Evol.">
        <title>Megaphylogeny resolves global patterns of mushroom evolution.</title>
        <authorList>
            <person name="Varga T."/>
            <person name="Krizsan K."/>
            <person name="Foldi C."/>
            <person name="Dima B."/>
            <person name="Sanchez-Garcia M."/>
            <person name="Sanchez-Ramirez S."/>
            <person name="Szollosi G.J."/>
            <person name="Szarkandi J.G."/>
            <person name="Papp V."/>
            <person name="Albert L."/>
            <person name="Andreopoulos W."/>
            <person name="Angelini C."/>
            <person name="Antonin V."/>
            <person name="Barry K.W."/>
            <person name="Bougher N.L."/>
            <person name="Buchanan P."/>
            <person name="Buyck B."/>
            <person name="Bense V."/>
            <person name="Catcheside P."/>
            <person name="Chovatia M."/>
            <person name="Cooper J."/>
            <person name="Damon W."/>
            <person name="Desjardin D."/>
            <person name="Finy P."/>
            <person name="Geml J."/>
            <person name="Haridas S."/>
            <person name="Hughes K."/>
            <person name="Justo A."/>
            <person name="Karasinski D."/>
            <person name="Kautmanova I."/>
            <person name="Kiss B."/>
            <person name="Kocsube S."/>
            <person name="Kotiranta H."/>
            <person name="LaButti K.M."/>
            <person name="Lechner B.E."/>
            <person name="Liimatainen K."/>
            <person name="Lipzen A."/>
            <person name="Lukacs Z."/>
            <person name="Mihaltcheva S."/>
            <person name="Morgado L.N."/>
            <person name="Niskanen T."/>
            <person name="Noordeloos M.E."/>
            <person name="Ohm R.A."/>
            <person name="Ortiz-Santana B."/>
            <person name="Ovrebo C."/>
            <person name="Racz N."/>
            <person name="Riley R."/>
            <person name="Savchenko A."/>
            <person name="Shiryaev A."/>
            <person name="Soop K."/>
            <person name="Spirin V."/>
            <person name="Szebenyi C."/>
            <person name="Tomsovsky M."/>
            <person name="Tulloss R.E."/>
            <person name="Uehling J."/>
            <person name="Grigoriev I.V."/>
            <person name="Vagvolgyi C."/>
            <person name="Papp T."/>
            <person name="Martin F.M."/>
            <person name="Miettinen O."/>
            <person name="Hibbett D.S."/>
            <person name="Nagy L.G."/>
        </authorList>
    </citation>
    <scope>NUCLEOTIDE SEQUENCE [LARGE SCALE GENOMIC DNA]</scope>
    <source>
        <strain evidence="1 2">CBS 962.96</strain>
    </source>
</reference>
<organism evidence="1 2">
    <name type="scientific">Dendrothele bispora (strain CBS 962.96)</name>
    <dbReference type="NCBI Taxonomy" id="1314807"/>
    <lineage>
        <taxon>Eukaryota</taxon>
        <taxon>Fungi</taxon>
        <taxon>Dikarya</taxon>
        <taxon>Basidiomycota</taxon>
        <taxon>Agaricomycotina</taxon>
        <taxon>Agaricomycetes</taxon>
        <taxon>Agaricomycetidae</taxon>
        <taxon>Agaricales</taxon>
        <taxon>Agaricales incertae sedis</taxon>
        <taxon>Dendrothele</taxon>
    </lineage>
</organism>
<proteinExistence type="predicted"/>
<protein>
    <submittedName>
        <fullName evidence="1">Uncharacterized protein</fullName>
    </submittedName>
</protein>